<dbReference type="OrthoDB" id="10255539at2759"/>
<evidence type="ECO:0000256" key="1">
    <source>
        <dbReference type="ARBA" id="ARBA00004123"/>
    </source>
</evidence>
<protein>
    <recommendedName>
        <fullName evidence="11">Structural maintenance of chromosomes protein</fullName>
    </recommendedName>
</protein>
<evidence type="ECO:0000256" key="5">
    <source>
        <dbReference type="ARBA" id="ARBA00022776"/>
    </source>
</evidence>
<dbReference type="InterPro" id="IPR027417">
    <property type="entry name" value="P-loop_NTPase"/>
</dbReference>
<keyword evidence="16" id="KW-1185">Reference proteome</keyword>
<comment type="caution">
    <text evidence="15">The sequence shown here is derived from an EMBL/GenBank/DDBJ whole genome shotgun (WGS) entry which is preliminary data.</text>
</comment>
<dbReference type="PANTHER" id="PTHR43977">
    <property type="entry name" value="STRUCTURAL MAINTENANCE OF CHROMOSOMES PROTEIN 3"/>
    <property type="match status" value="1"/>
</dbReference>
<evidence type="ECO:0000256" key="6">
    <source>
        <dbReference type="ARBA" id="ARBA00022840"/>
    </source>
</evidence>
<dbReference type="EMBL" id="NBIV01000032">
    <property type="protein sequence ID" value="PXF46887.1"/>
    <property type="molecule type" value="Genomic_DNA"/>
</dbReference>
<organism evidence="15 16">
    <name type="scientific">Gracilariopsis chorda</name>
    <dbReference type="NCBI Taxonomy" id="448386"/>
    <lineage>
        <taxon>Eukaryota</taxon>
        <taxon>Rhodophyta</taxon>
        <taxon>Florideophyceae</taxon>
        <taxon>Rhodymeniophycidae</taxon>
        <taxon>Gracilariales</taxon>
        <taxon>Gracilariaceae</taxon>
        <taxon>Gracilariopsis</taxon>
    </lineage>
</organism>
<keyword evidence="7 12" id="KW-0175">Coiled coil</keyword>
<feature type="coiled-coil region" evidence="12">
    <location>
        <begin position="171"/>
        <end position="198"/>
    </location>
</feature>
<dbReference type="SMART" id="SM00968">
    <property type="entry name" value="SMC_hinge"/>
    <property type="match status" value="1"/>
</dbReference>
<keyword evidence="8" id="KW-0226">DNA condensation</keyword>
<comment type="similarity">
    <text evidence="2">Belongs to the SMC family. SMC2 subfamily.</text>
</comment>
<feature type="coiled-coil region" evidence="12">
    <location>
        <begin position="437"/>
        <end position="502"/>
    </location>
</feature>
<dbReference type="Gene3D" id="1.10.287.1490">
    <property type="match status" value="1"/>
</dbReference>
<accession>A0A2V3IYX6</accession>
<dbReference type="Proteomes" id="UP000247409">
    <property type="component" value="Unassembled WGS sequence"/>
</dbReference>
<dbReference type="InterPro" id="IPR036277">
    <property type="entry name" value="SMC_hinge_sf"/>
</dbReference>
<evidence type="ECO:0000259" key="14">
    <source>
        <dbReference type="SMART" id="SM00968"/>
    </source>
</evidence>
<dbReference type="Gene3D" id="3.30.70.1620">
    <property type="match status" value="1"/>
</dbReference>
<dbReference type="SUPFAM" id="SSF52540">
    <property type="entry name" value="P-loop containing nucleoside triphosphate hydrolases"/>
    <property type="match status" value="1"/>
</dbReference>
<dbReference type="Pfam" id="PF02463">
    <property type="entry name" value="SMC_N"/>
    <property type="match status" value="1"/>
</dbReference>
<dbReference type="InterPro" id="IPR003395">
    <property type="entry name" value="RecF/RecN/SMC_N"/>
</dbReference>
<comment type="subcellular location">
    <subcellularLocation>
        <location evidence="1 11">Nucleus</location>
    </subcellularLocation>
</comment>
<dbReference type="GO" id="GO:0005524">
    <property type="term" value="F:ATP binding"/>
    <property type="evidence" value="ECO:0007669"/>
    <property type="project" value="UniProtKB-KW"/>
</dbReference>
<dbReference type="AlphaFoldDB" id="A0A2V3IYX6"/>
<dbReference type="GO" id="GO:0051301">
    <property type="term" value="P:cell division"/>
    <property type="evidence" value="ECO:0007669"/>
    <property type="project" value="UniProtKB-KW"/>
</dbReference>
<evidence type="ECO:0000256" key="4">
    <source>
        <dbReference type="ARBA" id="ARBA00022741"/>
    </source>
</evidence>
<sequence>MFIERIILEGFKSYASRTEVKDFDPSFNAITGLNGSGKSNILDSICFVLGITNLSQVRASSLQDLVYKSGQAGITKASVTLIFNNTDKSTAPVGYEQPDQITVCRQIVIGGRNKYLINGVNAQPSRVQNLFHSVGLNVNNPHFLIMQGRITKVINMKPAEVLSMIEEAAGTKMYENKKEAALRTIEKKERKVEEINSLLVDKINPSIEKLERERKHYLEWNENNNGLETLKRYLIAYRYWKAEQRLQRSSGEGSELQKRLDEKEESVTSLNEAYERANDRLKRLARDHAKDLEEGELESRQQAVDDLSKRLVQARSSWKNQKTALESETKTIESVESTLSDLKKKRSLLKNRAHQAEEEIPRAEEKMRKAASELETVETAMLTGASTQGSQVSSAGSIIDQLEASRRAASVAHTEIESLQVEKRHVSEEMKLKADQLAQDRANVRILESKKKNAEKAIADAKLAVHELDFDAQEAEKLEKQLHEEKTQVAVLSERVDQLSARLSSCEFRFSNPYPGFDRRKVHGLVAKLIRVKDPKLTTAIEVTAGGRLFQVVVDTDSTANDLLKRGRLTRRVTILPLNKIRHDVLHDSRVQRAKQIEGSTELALRLVGYDHEVQNAIEHVFGRTLICPDMDSARRVTFDRNVRTRSVTLEGDTYDPSGTASGGSSSRQGPSVLNLLGQLSEVEAELQVRKGNVSRLQSRFDRMNECSKRHRQLEAVVQVREDEAKLLDQQLEETSTGRLMKEVEVLRKRLSEEIPSALAKANDALRESSKKVEELELAMEDSESAKERAKQEAETALAKIRASHENAVSGFQLAKDKHSELLIEEEATREEVERLEEDLAKNLRPSAEKLQKEVQTLENKVAEIRVAFESAEGDLKSEKDRITNSNKTLSSSKQEVERLSEQIESLNLEKAKLVSKVKESERGMAGAQKLVEELDDKYVWITQEKEKFGKPDSEYEFSDAQLSSSTIKVEALERRQEHLSKKINKKAMHMFETAKEEYRGLMKKKGIIEEDKEKIEKVIDKLDEKKLVAVEKTWRKVNEDFGNIFSDLLPGTSAKLEPPEGQSVECGLEIRVAFGGVWKDSLSELSGGQRSLIALSLILAMLRFKPAPMYILDEVDAALDLSHTQNIGRMLQRHFTGSQFIVVSLKEGMFSNANVIFRTKFVNGLSTVKRTKNTAVRGAPISPKIHGDQSSRHVYDKENIDNESLGNRSRRKRTTRE</sequence>
<evidence type="ECO:0000313" key="16">
    <source>
        <dbReference type="Proteomes" id="UP000247409"/>
    </source>
</evidence>
<evidence type="ECO:0000256" key="7">
    <source>
        <dbReference type="ARBA" id="ARBA00023054"/>
    </source>
</evidence>
<proteinExistence type="inferred from homology"/>
<dbReference type="GO" id="GO:0005694">
    <property type="term" value="C:chromosome"/>
    <property type="evidence" value="ECO:0007669"/>
    <property type="project" value="InterPro"/>
</dbReference>
<evidence type="ECO:0000256" key="12">
    <source>
        <dbReference type="SAM" id="Coils"/>
    </source>
</evidence>
<evidence type="ECO:0000256" key="8">
    <source>
        <dbReference type="ARBA" id="ARBA00023067"/>
    </source>
</evidence>
<feature type="compositionally biased region" description="Basic and acidic residues" evidence="13">
    <location>
        <begin position="255"/>
        <end position="266"/>
    </location>
</feature>
<dbReference type="SUPFAM" id="SSF75553">
    <property type="entry name" value="Smc hinge domain"/>
    <property type="match status" value="1"/>
</dbReference>
<dbReference type="InterPro" id="IPR027120">
    <property type="entry name" value="Smc2_ABC"/>
</dbReference>
<feature type="region of interest" description="Disordered" evidence="13">
    <location>
        <begin position="650"/>
        <end position="672"/>
    </location>
</feature>
<dbReference type="GO" id="GO:0030261">
    <property type="term" value="P:chromosome condensation"/>
    <property type="evidence" value="ECO:0007669"/>
    <property type="project" value="UniProtKB-KW"/>
</dbReference>
<feature type="coiled-coil region" evidence="12">
    <location>
        <begin position="759"/>
        <end position="938"/>
    </location>
</feature>
<feature type="domain" description="SMC hinge" evidence="14">
    <location>
        <begin position="520"/>
        <end position="638"/>
    </location>
</feature>
<feature type="region of interest" description="Disordered" evidence="13">
    <location>
        <begin position="318"/>
        <end position="337"/>
    </location>
</feature>
<keyword evidence="5" id="KW-0498">Mitosis</keyword>
<evidence type="ECO:0000256" key="3">
    <source>
        <dbReference type="ARBA" id="ARBA00022618"/>
    </source>
</evidence>
<dbReference type="GO" id="GO:0005634">
    <property type="term" value="C:nucleus"/>
    <property type="evidence" value="ECO:0007669"/>
    <property type="project" value="UniProtKB-SubCell"/>
</dbReference>
<evidence type="ECO:0000313" key="15">
    <source>
        <dbReference type="EMBL" id="PXF46887.1"/>
    </source>
</evidence>
<keyword evidence="9 11" id="KW-0539">Nucleus</keyword>
<feature type="region of interest" description="Disordered" evidence="13">
    <location>
        <begin position="1178"/>
        <end position="1218"/>
    </location>
</feature>
<reference evidence="15 16" key="1">
    <citation type="journal article" date="2018" name="Mol. Biol. Evol.">
        <title>Analysis of the draft genome of the red seaweed Gracilariopsis chorda provides insights into genome size evolution in Rhodophyta.</title>
        <authorList>
            <person name="Lee J."/>
            <person name="Yang E.C."/>
            <person name="Graf L."/>
            <person name="Yang J.H."/>
            <person name="Qiu H."/>
            <person name="Zel Zion U."/>
            <person name="Chan C.X."/>
            <person name="Stephens T.G."/>
            <person name="Weber A.P.M."/>
            <person name="Boo G.H."/>
            <person name="Boo S.M."/>
            <person name="Kim K.M."/>
            <person name="Shin Y."/>
            <person name="Jung M."/>
            <person name="Lee S.J."/>
            <person name="Yim H.S."/>
            <person name="Lee J.H."/>
            <person name="Bhattacharya D."/>
            <person name="Yoon H.S."/>
        </authorList>
    </citation>
    <scope>NUCLEOTIDE SEQUENCE [LARGE SCALE GENOMIC DNA]</scope>
    <source>
        <strain evidence="15 16">SKKU-2015</strain>
        <tissue evidence="15">Whole body</tissue>
    </source>
</reference>
<dbReference type="InterPro" id="IPR010935">
    <property type="entry name" value="SMC_hinge"/>
</dbReference>
<keyword evidence="4" id="KW-0547">Nucleotide-binding</keyword>
<feature type="compositionally biased region" description="Polar residues" evidence="13">
    <location>
        <begin position="657"/>
        <end position="672"/>
    </location>
</feature>
<dbReference type="Gene3D" id="3.40.50.300">
    <property type="entry name" value="P-loop containing nucleotide triphosphate hydrolases"/>
    <property type="match status" value="2"/>
</dbReference>
<keyword evidence="3" id="KW-0132">Cell division</keyword>
<dbReference type="Pfam" id="PF06470">
    <property type="entry name" value="SMC_hinge"/>
    <property type="match status" value="1"/>
</dbReference>
<dbReference type="PIRSF" id="PIRSF005719">
    <property type="entry name" value="SMC"/>
    <property type="match status" value="1"/>
</dbReference>
<gene>
    <name evidence="15" type="ORF">BWQ96_03416</name>
</gene>
<evidence type="ECO:0000256" key="9">
    <source>
        <dbReference type="ARBA" id="ARBA00023242"/>
    </source>
</evidence>
<dbReference type="GO" id="GO:0016887">
    <property type="term" value="F:ATP hydrolysis activity"/>
    <property type="evidence" value="ECO:0007669"/>
    <property type="project" value="InterPro"/>
</dbReference>
<name>A0A2V3IYX6_9FLOR</name>
<dbReference type="STRING" id="448386.A0A2V3IYX6"/>
<dbReference type="InterPro" id="IPR024704">
    <property type="entry name" value="SMC"/>
</dbReference>
<feature type="compositionally biased region" description="Basic and acidic residues" evidence="13">
    <location>
        <begin position="1186"/>
        <end position="1201"/>
    </location>
</feature>
<dbReference type="CDD" id="cd03273">
    <property type="entry name" value="ABC_SMC2_euk"/>
    <property type="match status" value="1"/>
</dbReference>
<feature type="region of interest" description="Disordered" evidence="13">
    <location>
        <begin position="250"/>
        <end position="269"/>
    </location>
</feature>
<dbReference type="FunFam" id="3.40.50.300:FF:000278">
    <property type="entry name" value="Structural maintenance of chromosomes 2"/>
    <property type="match status" value="1"/>
</dbReference>
<keyword evidence="10" id="KW-0131">Cell cycle</keyword>
<evidence type="ECO:0000256" key="13">
    <source>
        <dbReference type="SAM" id="MobiDB-lite"/>
    </source>
</evidence>
<evidence type="ECO:0000256" key="11">
    <source>
        <dbReference type="PIRNR" id="PIRNR005719"/>
    </source>
</evidence>
<keyword evidence="6" id="KW-0067">ATP-binding</keyword>
<dbReference type="Gene3D" id="1.20.1060.20">
    <property type="match status" value="1"/>
</dbReference>
<dbReference type="FunFam" id="3.40.50.300:FF:000385">
    <property type="entry name" value="Structural maintenance of chromosomes 2"/>
    <property type="match status" value="1"/>
</dbReference>
<feature type="compositionally biased region" description="Basic residues" evidence="13">
    <location>
        <begin position="1209"/>
        <end position="1218"/>
    </location>
</feature>
<evidence type="ECO:0000256" key="2">
    <source>
        <dbReference type="ARBA" id="ARBA00005231"/>
    </source>
</evidence>
<evidence type="ECO:0000256" key="10">
    <source>
        <dbReference type="ARBA" id="ARBA00023306"/>
    </source>
</evidence>